<dbReference type="InterPro" id="IPR049734">
    <property type="entry name" value="NudC-like_C"/>
</dbReference>
<dbReference type="AlphaFoldDB" id="A0A8T2ITW9"/>
<feature type="domain" description="Nudix hydrolase" evidence="10">
    <location>
        <begin position="186"/>
        <end position="316"/>
    </location>
</feature>
<evidence type="ECO:0000313" key="11">
    <source>
        <dbReference type="EMBL" id="KAG8435163.1"/>
    </source>
</evidence>
<dbReference type="Pfam" id="PF09297">
    <property type="entry name" value="Zn_ribbon_NUD"/>
    <property type="match status" value="1"/>
</dbReference>
<accession>A0A8T2ITW9</accession>
<dbReference type="GO" id="GO:0016787">
    <property type="term" value="F:hydrolase activity"/>
    <property type="evidence" value="ECO:0007669"/>
    <property type="project" value="UniProtKB-KW"/>
</dbReference>
<evidence type="ECO:0000256" key="3">
    <source>
        <dbReference type="ARBA" id="ARBA00022723"/>
    </source>
</evidence>
<dbReference type="NCBIfam" id="NF001299">
    <property type="entry name" value="PRK00241.1"/>
    <property type="match status" value="1"/>
</dbReference>
<dbReference type="Gene3D" id="3.90.79.10">
    <property type="entry name" value="Nucleoside Triphosphate Pyrophosphohydrolase"/>
    <property type="match status" value="1"/>
</dbReference>
<keyword evidence="4" id="KW-0378">Hydrolase</keyword>
<protein>
    <recommendedName>
        <fullName evidence="2">NAD(+) diphosphatase</fullName>
        <ecNumber evidence="2">3.6.1.22</ecNumber>
    </recommendedName>
</protein>
<dbReference type="PANTHER" id="PTHR11383:SF3">
    <property type="entry name" value="NAD(P)H PYROPHOSPHATASE NUDT13, MITOCHONDRIAL"/>
    <property type="match status" value="1"/>
</dbReference>
<name>A0A8T2ITW9_9PIPI</name>
<gene>
    <name evidence="11" type="ORF">GDO86_013202</name>
</gene>
<comment type="catalytic activity">
    <reaction evidence="8">
        <text>NAD(+) + H2O = beta-nicotinamide D-ribonucleotide + AMP + 2 H(+)</text>
        <dbReference type="Rhea" id="RHEA:11800"/>
        <dbReference type="ChEBI" id="CHEBI:14649"/>
        <dbReference type="ChEBI" id="CHEBI:15377"/>
        <dbReference type="ChEBI" id="CHEBI:15378"/>
        <dbReference type="ChEBI" id="CHEBI:57540"/>
        <dbReference type="ChEBI" id="CHEBI:456215"/>
        <dbReference type="EC" id="3.6.1.22"/>
    </reaction>
    <physiologicalReaction direction="left-to-right" evidence="8">
        <dbReference type="Rhea" id="RHEA:11801"/>
    </physiologicalReaction>
</comment>
<evidence type="ECO:0000256" key="2">
    <source>
        <dbReference type="ARBA" id="ARBA00012381"/>
    </source>
</evidence>
<evidence type="ECO:0000256" key="7">
    <source>
        <dbReference type="ARBA" id="ARBA00047501"/>
    </source>
</evidence>
<evidence type="ECO:0000256" key="6">
    <source>
        <dbReference type="ARBA" id="ARBA00023027"/>
    </source>
</evidence>
<dbReference type="Pfam" id="PF00293">
    <property type="entry name" value="NUDIX"/>
    <property type="match status" value="1"/>
</dbReference>
<dbReference type="InterPro" id="IPR020084">
    <property type="entry name" value="NUDIX_hydrolase_CS"/>
</dbReference>
<evidence type="ECO:0000256" key="1">
    <source>
        <dbReference type="ARBA" id="ARBA00001946"/>
    </source>
</evidence>
<evidence type="ECO:0000256" key="9">
    <source>
        <dbReference type="ARBA" id="ARBA00049264"/>
    </source>
</evidence>
<comment type="cofactor">
    <cofactor evidence="1">
        <name>Mg(2+)</name>
        <dbReference type="ChEBI" id="CHEBI:18420"/>
    </cofactor>
</comment>
<evidence type="ECO:0000256" key="8">
    <source>
        <dbReference type="ARBA" id="ARBA00049196"/>
    </source>
</evidence>
<comment type="catalytic activity">
    <reaction evidence="9">
        <text>NADH + H2O = reduced beta-nicotinamide D-ribonucleotide + AMP + 2 H(+)</text>
        <dbReference type="Rhea" id="RHEA:48868"/>
        <dbReference type="ChEBI" id="CHEBI:15377"/>
        <dbReference type="ChEBI" id="CHEBI:15378"/>
        <dbReference type="ChEBI" id="CHEBI:57945"/>
        <dbReference type="ChEBI" id="CHEBI:90832"/>
        <dbReference type="ChEBI" id="CHEBI:456215"/>
        <dbReference type="EC" id="3.6.1.22"/>
    </reaction>
    <physiologicalReaction direction="left-to-right" evidence="9">
        <dbReference type="Rhea" id="RHEA:48869"/>
    </physiologicalReaction>
</comment>
<dbReference type="OrthoDB" id="10249612at2759"/>
<dbReference type="GO" id="GO:0046872">
    <property type="term" value="F:metal ion binding"/>
    <property type="evidence" value="ECO:0007669"/>
    <property type="project" value="UniProtKB-KW"/>
</dbReference>
<keyword evidence="12" id="KW-1185">Reference proteome</keyword>
<dbReference type="Proteomes" id="UP000812440">
    <property type="component" value="Chromosome 7"/>
</dbReference>
<dbReference type="PROSITE" id="PS00893">
    <property type="entry name" value="NUDIX_BOX"/>
    <property type="match status" value="1"/>
</dbReference>
<evidence type="ECO:0000256" key="5">
    <source>
        <dbReference type="ARBA" id="ARBA00022842"/>
    </source>
</evidence>
<dbReference type="PANTHER" id="PTHR11383">
    <property type="entry name" value="NUCLEOSIDE DIPHOSPHATE-LINKED MOIETY X MOTIF 13"/>
    <property type="match status" value="1"/>
</dbReference>
<comment type="catalytic activity">
    <reaction evidence="7">
        <text>NADPH + H2O = reduced beta-nicotinamide D-ribonucleotide + adenosine 2',5'-bisphosphate + 2 H(+)</text>
        <dbReference type="Rhea" id="RHEA:60820"/>
        <dbReference type="ChEBI" id="CHEBI:15377"/>
        <dbReference type="ChEBI" id="CHEBI:15378"/>
        <dbReference type="ChEBI" id="CHEBI:57783"/>
        <dbReference type="ChEBI" id="CHEBI:90832"/>
        <dbReference type="ChEBI" id="CHEBI:194156"/>
    </reaction>
    <physiologicalReaction direction="left-to-right" evidence="7">
        <dbReference type="Rhea" id="RHEA:60821"/>
    </physiologicalReaction>
</comment>
<dbReference type="Pfam" id="PF09296">
    <property type="entry name" value="NUDIX-like"/>
    <property type="match status" value="1"/>
</dbReference>
<evidence type="ECO:0000256" key="4">
    <source>
        <dbReference type="ARBA" id="ARBA00022801"/>
    </source>
</evidence>
<sequence length="341" mass="38655">MLSGSSFIYTFRTLHTRLCSSYVKHARFLFDLKENDDACRQELQYGSFYLFHNLSPLFRNLGRSFCSPAVTTSDLKKILAGYGKDELIIEESVLIGSSGLGRAEFAIDLGSLDKSNLEKDFSGKFTELRKIAMQLTENELPLLAKAQSLLRWHADHQYCSRTGKPTQKNVSGSKRTCHTGGLIYYPQMSPVVIMLVSYKNRCLLARQNSYPAGMYTALSGFCDIGETLEETVRREVAEEVGLDVEFLRYSASQHWPFPNSSLMVACHATVQQEEISLNTAELESARWFTLGELEKALQWKQIPEKEKDGTAPIWVPPKIAIAHHLIQEWVQEQKANLQEDQ</sequence>
<organism evidence="11 12">
    <name type="scientific">Hymenochirus boettgeri</name>
    <name type="common">Congo dwarf clawed frog</name>
    <dbReference type="NCBI Taxonomy" id="247094"/>
    <lineage>
        <taxon>Eukaryota</taxon>
        <taxon>Metazoa</taxon>
        <taxon>Chordata</taxon>
        <taxon>Craniata</taxon>
        <taxon>Vertebrata</taxon>
        <taxon>Euteleostomi</taxon>
        <taxon>Amphibia</taxon>
        <taxon>Batrachia</taxon>
        <taxon>Anura</taxon>
        <taxon>Pipoidea</taxon>
        <taxon>Pipidae</taxon>
        <taxon>Pipinae</taxon>
        <taxon>Hymenochirus</taxon>
    </lineage>
</organism>
<dbReference type="InterPro" id="IPR015375">
    <property type="entry name" value="NADH_PPase-like_N"/>
</dbReference>
<dbReference type="SUPFAM" id="SSF55811">
    <property type="entry name" value="Nudix"/>
    <property type="match status" value="1"/>
</dbReference>
<dbReference type="Gene3D" id="3.90.79.20">
    <property type="match status" value="1"/>
</dbReference>
<dbReference type="CDD" id="cd03429">
    <property type="entry name" value="NUDIX_NADH_pyrophosphatase_Nudt13"/>
    <property type="match status" value="1"/>
</dbReference>
<dbReference type="PROSITE" id="PS51462">
    <property type="entry name" value="NUDIX"/>
    <property type="match status" value="1"/>
</dbReference>
<dbReference type="InterPro" id="IPR015797">
    <property type="entry name" value="NUDIX_hydrolase-like_dom_sf"/>
</dbReference>
<dbReference type="InterPro" id="IPR000086">
    <property type="entry name" value="NUDIX_hydrolase_dom"/>
</dbReference>
<reference evidence="11" key="1">
    <citation type="thesis" date="2020" institute="ProQuest LLC" country="789 East Eisenhower Parkway, Ann Arbor, MI, USA">
        <title>Comparative Genomics and Chromosome Evolution.</title>
        <authorList>
            <person name="Mudd A.B."/>
        </authorList>
    </citation>
    <scope>NUCLEOTIDE SEQUENCE</scope>
    <source>
        <strain evidence="11">Female2</strain>
        <tissue evidence="11">Blood</tissue>
    </source>
</reference>
<proteinExistence type="predicted"/>
<keyword evidence="3" id="KW-0479">Metal-binding</keyword>
<dbReference type="EMBL" id="JAACNH010000008">
    <property type="protein sequence ID" value="KAG8435163.1"/>
    <property type="molecule type" value="Genomic_DNA"/>
</dbReference>
<dbReference type="InterPro" id="IPR015376">
    <property type="entry name" value="Znr_NADH_PPase"/>
</dbReference>
<keyword evidence="6" id="KW-0520">NAD</keyword>
<dbReference type="EC" id="3.6.1.22" evidence="2"/>
<evidence type="ECO:0000259" key="10">
    <source>
        <dbReference type="PROSITE" id="PS51462"/>
    </source>
</evidence>
<keyword evidence="5" id="KW-0460">Magnesium</keyword>
<comment type="caution">
    <text evidence="11">The sequence shown here is derived from an EMBL/GenBank/DDBJ whole genome shotgun (WGS) entry which is preliminary data.</text>
</comment>
<evidence type="ECO:0000313" key="12">
    <source>
        <dbReference type="Proteomes" id="UP000812440"/>
    </source>
</evidence>